<keyword evidence="1" id="KW-0645">Protease</keyword>
<evidence type="ECO:0000256" key="5">
    <source>
        <dbReference type="PROSITE-ProRule" id="PRU00047"/>
    </source>
</evidence>
<dbReference type="OMA" id="YLEHEDF"/>
<dbReference type="InterPro" id="IPR043502">
    <property type="entry name" value="DNA/RNA_pol_sf"/>
</dbReference>
<dbReference type="InterPro" id="IPR012337">
    <property type="entry name" value="RNaseH-like_sf"/>
</dbReference>
<keyword evidence="5" id="KW-0863">Zinc-finger</keyword>
<evidence type="ECO:0000313" key="10">
    <source>
        <dbReference type="Proteomes" id="UP000215914"/>
    </source>
</evidence>
<name>A0A251TN47_HELAN</name>
<dbReference type="Pfam" id="PF00665">
    <property type="entry name" value="rve"/>
    <property type="match status" value="1"/>
</dbReference>
<dbReference type="InParanoid" id="A0A251TN47"/>
<dbReference type="InterPro" id="IPR025724">
    <property type="entry name" value="GAG-pre-integrase_dom"/>
</dbReference>
<dbReference type="Pfam" id="PF07727">
    <property type="entry name" value="RVT_2"/>
    <property type="match status" value="1"/>
</dbReference>
<gene>
    <name evidence="9" type="ORF">HannXRQ_Chr10g0310951</name>
</gene>
<evidence type="ECO:0000256" key="3">
    <source>
        <dbReference type="ARBA" id="ARBA00022750"/>
    </source>
</evidence>
<dbReference type="Pfam" id="PF14223">
    <property type="entry name" value="Retrotran_gag_2"/>
    <property type="match status" value="1"/>
</dbReference>
<keyword evidence="10" id="KW-1185">Reference proteome</keyword>
<dbReference type="PANTHER" id="PTHR42648:SF18">
    <property type="entry name" value="RETROTRANSPOSON, UNCLASSIFIED-LIKE PROTEIN"/>
    <property type="match status" value="1"/>
</dbReference>
<dbReference type="InterPro" id="IPR057670">
    <property type="entry name" value="SH3_retrovirus"/>
</dbReference>
<keyword evidence="2" id="KW-0479">Metal-binding</keyword>
<dbReference type="GO" id="GO:0015074">
    <property type="term" value="P:DNA integration"/>
    <property type="evidence" value="ECO:0007669"/>
    <property type="project" value="InterPro"/>
</dbReference>
<feature type="domain" description="CCHC-type" evidence="7">
    <location>
        <begin position="251"/>
        <end position="265"/>
    </location>
</feature>
<sequence length="1364" mass="156862">MTTNAASNGGIQTQTPKLLGQNYYHWHIQMKVLLESQDLWTIVEEGYTEIATGAPENEQNIYKEKIKRDKKALHIIFQAVNETVFERIATCRKSKDAWEVLHKAYRGENRVKTVRLQTLRCEFDSLRMKETETVEDYVNRITIIVNQLRMNDERLEEQRVVEKILRSLTRKYESVVVAIEESKDLNTISTEELLGILQSHELRLRQYDDNTSVEQAFQVHSNGYDKSRFSRFDNSERGRGKGKGKFNRMIRCYNCQRLGHTARFCNKREEGERSNNVLMHKDDAEDETEDTMFMIFNTEEVVKNDCWYLDSGCSNHMTGNKDLFVNLNNSERREVRTGDDKRLDVLGCGDVNVKIKGHEKRIPNVFYVAGLKHNLLSVGQLVQKGYDVCFNDKGCVIHDSSGRCIGVVKMTGNKMYPLNLNHDVIPRVCNMTTQDNSTLWHRRYGHLNLETLHDMGKNGTVNGLPKINKSEHVCEGCVFGKHARKPFSKKAKWRASEPLQLVHSDICGPMNTPSIGGCKYFITFIDDFSRKTWVYFLKLKSDALHYFKIFKQLVENQIERKIKGIRTDRGGEYCGHEFQNFLKNNGIHHQLTTSYTPQQNGVAERKNRTLMELSRSMLKMKELPNTYWAEAVACATYLLNRATTKSVPKLTPQEAWSGKKPNVDHLRVFGCIAYVHIPKQHRSKLDDKTERAIFVGYSEHSKGYKLFNPITHKMIISRDVIFSENQHWATIKENDGGLRIEIKNTSGEDDDVAVAVDDQIDLPTPNDEDNVQHTNVEVEIPGNDYESPADAEETGNNEDNGTSSDSENEVIRTKPITQVYQDTTELTETQVRELYRKDQGNTSGVVNFVLYTDTDPTTYVEASKETIWQDAMDREMESIIKNDTWELVDPPLNQTPIGVKWIYKTKYDEHGQISKHKARLVVKGYNQKYGIDYQDVFAPVIRFDTVRLVLALAAHHGWHLHQMDVKTAFLNGYLKEQVFIEQPEGYVIKGQERKVCKLKKALYGLKQAPRAWYSRIEGYFATHGFKRCTYEHTLFTKMSKEEKIIICLYVDDLIIASDSLSSIESFKKLMKKEFEMTDMGILHYFLGMEVSFDNGNIILTQQQYAKSLLSKFNMMKCSGISTPMEYGLRLTKQDPDDEVEPNLYRRLVGSLMYLTNTRPDIMFAVNKISQFMEQPKRSHWEAGKRILRYIKGTLDQGLVYSKGGKGELIGYSDSDYAGNIDDSKSTSGYVFQLGTGTIAWQSKKQKVVALSSTEAEYIALSLAGCQALWLKGILNELHEEVNGPVIIHCDNKSTICLAKDPMFHGKSKHIRIKYHFIRDLIKNNDIEVRFCPTGNQVADILTKALQLKMFSRLKELLQFKDEHI</sequence>
<evidence type="ECO:0000256" key="6">
    <source>
        <dbReference type="SAM" id="MobiDB-lite"/>
    </source>
</evidence>
<dbReference type="InterPro" id="IPR001584">
    <property type="entry name" value="Integrase_cat-core"/>
</dbReference>
<dbReference type="GO" id="GO:0008270">
    <property type="term" value="F:zinc ion binding"/>
    <property type="evidence" value="ECO:0007669"/>
    <property type="project" value="UniProtKB-KW"/>
</dbReference>
<dbReference type="InterPro" id="IPR001878">
    <property type="entry name" value="Znf_CCHC"/>
</dbReference>
<dbReference type="InterPro" id="IPR036397">
    <property type="entry name" value="RNaseH_sf"/>
</dbReference>
<dbReference type="CDD" id="cd09272">
    <property type="entry name" value="RNase_HI_RT_Ty1"/>
    <property type="match status" value="1"/>
</dbReference>
<evidence type="ECO:0000256" key="4">
    <source>
        <dbReference type="ARBA" id="ARBA00022801"/>
    </source>
</evidence>
<keyword evidence="4" id="KW-0378">Hydrolase</keyword>
<dbReference type="InterPro" id="IPR054722">
    <property type="entry name" value="PolX-like_BBD"/>
</dbReference>
<evidence type="ECO:0000313" key="9">
    <source>
        <dbReference type="EMBL" id="OTG12557.1"/>
    </source>
</evidence>
<dbReference type="SUPFAM" id="SSF53098">
    <property type="entry name" value="Ribonuclease H-like"/>
    <property type="match status" value="1"/>
</dbReference>
<organism evidence="9 10">
    <name type="scientific">Helianthus annuus</name>
    <name type="common">Common sunflower</name>
    <dbReference type="NCBI Taxonomy" id="4232"/>
    <lineage>
        <taxon>Eukaryota</taxon>
        <taxon>Viridiplantae</taxon>
        <taxon>Streptophyta</taxon>
        <taxon>Embryophyta</taxon>
        <taxon>Tracheophyta</taxon>
        <taxon>Spermatophyta</taxon>
        <taxon>Magnoliopsida</taxon>
        <taxon>eudicotyledons</taxon>
        <taxon>Gunneridae</taxon>
        <taxon>Pentapetalae</taxon>
        <taxon>asterids</taxon>
        <taxon>campanulids</taxon>
        <taxon>Asterales</taxon>
        <taxon>Asteraceae</taxon>
        <taxon>Asteroideae</taxon>
        <taxon>Heliantheae alliance</taxon>
        <taxon>Heliantheae</taxon>
        <taxon>Helianthus</taxon>
    </lineage>
</organism>
<proteinExistence type="predicted"/>
<evidence type="ECO:0000256" key="1">
    <source>
        <dbReference type="ARBA" id="ARBA00022670"/>
    </source>
</evidence>
<dbReference type="PROSITE" id="PS50994">
    <property type="entry name" value="INTEGRASE"/>
    <property type="match status" value="1"/>
</dbReference>
<dbReference type="Gene3D" id="3.30.420.10">
    <property type="entry name" value="Ribonuclease H-like superfamily/Ribonuclease H"/>
    <property type="match status" value="1"/>
</dbReference>
<evidence type="ECO:0000256" key="2">
    <source>
        <dbReference type="ARBA" id="ARBA00022723"/>
    </source>
</evidence>
<dbReference type="Pfam" id="PF22936">
    <property type="entry name" value="Pol_BBD"/>
    <property type="match status" value="1"/>
</dbReference>
<dbReference type="PROSITE" id="PS50158">
    <property type="entry name" value="ZF_CCHC"/>
    <property type="match status" value="1"/>
</dbReference>
<accession>A0A251TN47</accession>
<dbReference type="EMBL" id="CM007899">
    <property type="protein sequence ID" value="OTG12557.1"/>
    <property type="molecule type" value="Genomic_DNA"/>
</dbReference>
<dbReference type="GO" id="GO:0003676">
    <property type="term" value="F:nucleic acid binding"/>
    <property type="evidence" value="ECO:0007669"/>
    <property type="project" value="InterPro"/>
</dbReference>
<dbReference type="Pfam" id="PF25597">
    <property type="entry name" value="SH3_retrovirus"/>
    <property type="match status" value="1"/>
</dbReference>
<feature type="domain" description="Integrase catalytic" evidence="8">
    <location>
        <begin position="494"/>
        <end position="660"/>
    </location>
</feature>
<dbReference type="PANTHER" id="PTHR42648">
    <property type="entry name" value="TRANSPOSASE, PUTATIVE-RELATED"/>
    <property type="match status" value="1"/>
</dbReference>
<dbReference type="Proteomes" id="UP000215914">
    <property type="component" value="Chromosome 10"/>
</dbReference>
<reference evidence="10" key="1">
    <citation type="journal article" date="2017" name="Nature">
        <title>The sunflower genome provides insights into oil metabolism, flowering and Asterid evolution.</title>
        <authorList>
            <person name="Badouin H."/>
            <person name="Gouzy J."/>
            <person name="Grassa C.J."/>
            <person name="Murat F."/>
            <person name="Staton S.E."/>
            <person name="Cottret L."/>
            <person name="Lelandais-Briere C."/>
            <person name="Owens G.L."/>
            <person name="Carrere S."/>
            <person name="Mayjonade B."/>
            <person name="Legrand L."/>
            <person name="Gill N."/>
            <person name="Kane N.C."/>
            <person name="Bowers J.E."/>
            <person name="Hubner S."/>
            <person name="Bellec A."/>
            <person name="Berard A."/>
            <person name="Berges H."/>
            <person name="Blanchet N."/>
            <person name="Boniface M.C."/>
            <person name="Brunel D."/>
            <person name="Catrice O."/>
            <person name="Chaidir N."/>
            <person name="Claudel C."/>
            <person name="Donnadieu C."/>
            <person name="Faraut T."/>
            <person name="Fievet G."/>
            <person name="Helmstetter N."/>
            <person name="King M."/>
            <person name="Knapp S.J."/>
            <person name="Lai Z."/>
            <person name="Le Paslier M.C."/>
            <person name="Lippi Y."/>
            <person name="Lorenzon L."/>
            <person name="Mandel J.R."/>
            <person name="Marage G."/>
            <person name="Marchand G."/>
            <person name="Marquand E."/>
            <person name="Bret-Mestries E."/>
            <person name="Morien E."/>
            <person name="Nambeesan S."/>
            <person name="Nguyen T."/>
            <person name="Pegot-Espagnet P."/>
            <person name="Pouilly N."/>
            <person name="Raftis F."/>
            <person name="Sallet E."/>
            <person name="Schiex T."/>
            <person name="Thomas J."/>
            <person name="Vandecasteele C."/>
            <person name="Vares D."/>
            <person name="Vear F."/>
            <person name="Vautrin S."/>
            <person name="Crespi M."/>
            <person name="Mangin B."/>
            <person name="Burke J.M."/>
            <person name="Salse J."/>
            <person name="Munos S."/>
            <person name="Vincourt P."/>
            <person name="Rieseberg L.H."/>
            <person name="Langlade N.B."/>
        </authorList>
    </citation>
    <scope>NUCLEOTIDE SEQUENCE [LARGE SCALE GENOMIC DNA]</scope>
    <source>
        <strain evidence="10">cv. SF193</strain>
    </source>
</reference>
<dbReference type="Pfam" id="PF13976">
    <property type="entry name" value="gag_pre-integrs"/>
    <property type="match status" value="1"/>
</dbReference>
<dbReference type="GO" id="GO:0004190">
    <property type="term" value="F:aspartic-type endopeptidase activity"/>
    <property type="evidence" value="ECO:0007669"/>
    <property type="project" value="UniProtKB-KW"/>
</dbReference>
<protein>
    <submittedName>
        <fullName evidence="9">Putative zinc finger, CCHC-type</fullName>
    </submittedName>
</protein>
<evidence type="ECO:0000259" key="8">
    <source>
        <dbReference type="PROSITE" id="PS50994"/>
    </source>
</evidence>
<dbReference type="InterPro" id="IPR013103">
    <property type="entry name" value="RVT_2"/>
</dbReference>
<feature type="compositionally biased region" description="Acidic residues" evidence="6">
    <location>
        <begin position="787"/>
        <end position="796"/>
    </location>
</feature>
<dbReference type="SUPFAM" id="SSF56672">
    <property type="entry name" value="DNA/RNA polymerases"/>
    <property type="match status" value="1"/>
</dbReference>
<dbReference type="GO" id="GO:0006508">
    <property type="term" value="P:proteolysis"/>
    <property type="evidence" value="ECO:0007669"/>
    <property type="project" value="UniProtKB-KW"/>
</dbReference>
<evidence type="ECO:0000259" key="7">
    <source>
        <dbReference type="PROSITE" id="PS50158"/>
    </source>
</evidence>
<keyword evidence="5" id="KW-0862">Zinc</keyword>
<dbReference type="InterPro" id="IPR039537">
    <property type="entry name" value="Retrotran_Ty1/copia-like"/>
</dbReference>
<keyword evidence="3" id="KW-0064">Aspartyl protease</keyword>
<feature type="region of interest" description="Disordered" evidence="6">
    <location>
        <begin position="779"/>
        <end position="815"/>
    </location>
</feature>